<name>A0AAV9HQD9_9PEZI</name>
<dbReference type="EMBL" id="MU864965">
    <property type="protein sequence ID" value="KAK4462949.1"/>
    <property type="molecule type" value="Genomic_DNA"/>
</dbReference>
<feature type="chain" id="PRO_5043731860" description="Secreted protein" evidence="1">
    <location>
        <begin position="24"/>
        <end position="130"/>
    </location>
</feature>
<evidence type="ECO:0000313" key="3">
    <source>
        <dbReference type="Proteomes" id="UP001321749"/>
    </source>
</evidence>
<protein>
    <recommendedName>
        <fullName evidence="4">Secreted protein</fullName>
    </recommendedName>
</protein>
<accession>A0AAV9HQD9</accession>
<evidence type="ECO:0000256" key="1">
    <source>
        <dbReference type="SAM" id="SignalP"/>
    </source>
</evidence>
<sequence length="130" mass="13890">MKTSAIFSSIVALLGVSPVAVNAGCFGGELWQNPENARWHIDRACRGYDGKQGAFQGYFNPGQAKSVCVTVSSTQRINLFVQNLNTAQGFDLADSDCAFRLGDIVRGCPRGGDATIAGWKFRADPNLGVC</sequence>
<reference evidence="2" key="2">
    <citation type="submission" date="2023-06" db="EMBL/GenBank/DDBJ databases">
        <authorList>
            <consortium name="Lawrence Berkeley National Laboratory"/>
            <person name="Mondo S.J."/>
            <person name="Hensen N."/>
            <person name="Bonometti L."/>
            <person name="Westerberg I."/>
            <person name="Brannstrom I.O."/>
            <person name="Guillou S."/>
            <person name="Cros-Aarteil S."/>
            <person name="Calhoun S."/>
            <person name="Haridas S."/>
            <person name="Kuo A."/>
            <person name="Pangilinan J."/>
            <person name="Riley R."/>
            <person name="Labutti K."/>
            <person name="Andreopoulos B."/>
            <person name="Lipzen A."/>
            <person name="Chen C."/>
            <person name="Yanf M."/>
            <person name="Daum C."/>
            <person name="Ng V."/>
            <person name="Clum A."/>
            <person name="Steindorff A."/>
            <person name="Ohm R."/>
            <person name="Martin F."/>
            <person name="Silar P."/>
            <person name="Natvig D."/>
            <person name="Lalanne C."/>
            <person name="Gautier V."/>
            <person name="Ament-Velasquez S.L."/>
            <person name="Kruys A."/>
            <person name="Hutchinson M.I."/>
            <person name="Powell A.J."/>
            <person name="Barry K."/>
            <person name="Miller A.N."/>
            <person name="Grigoriev I.V."/>
            <person name="Debuchy R."/>
            <person name="Gladieux P."/>
            <person name="Thoren M.H."/>
            <person name="Johannesson H."/>
        </authorList>
    </citation>
    <scope>NUCLEOTIDE SEQUENCE</scope>
    <source>
        <strain evidence="2">PSN324</strain>
    </source>
</reference>
<proteinExistence type="predicted"/>
<gene>
    <name evidence="2" type="ORF">QBC42DRAFT_305195</name>
</gene>
<comment type="caution">
    <text evidence="2">The sequence shown here is derived from an EMBL/GenBank/DDBJ whole genome shotgun (WGS) entry which is preliminary data.</text>
</comment>
<evidence type="ECO:0008006" key="4">
    <source>
        <dbReference type="Google" id="ProtNLM"/>
    </source>
</evidence>
<reference evidence="2" key="1">
    <citation type="journal article" date="2023" name="Mol. Phylogenet. Evol.">
        <title>Genome-scale phylogeny and comparative genomics of the fungal order Sordariales.</title>
        <authorList>
            <person name="Hensen N."/>
            <person name="Bonometti L."/>
            <person name="Westerberg I."/>
            <person name="Brannstrom I.O."/>
            <person name="Guillou S."/>
            <person name="Cros-Aarteil S."/>
            <person name="Calhoun S."/>
            <person name="Haridas S."/>
            <person name="Kuo A."/>
            <person name="Mondo S."/>
            <person name="Pangilinan J."/>
            <person name="Riley R."/>
            <person name="LaButti K."/>
            <person name="Andreopoulos B."/>
            <person name="Lipzen A."/>
            <person name="Chen C."/>
            <person name="Yan M."/>
            <person name="Daum C."/>
            <person name="Ng V."/>
            <person name="Clum A."/>
            <person name="Steindorff A."/>
            <person name="Ohm R.A."/>
            <person name="Martin F."/>
            <person name="Silar P."/>
            <person name="Natvig D.O."/>
            <person name="Lalanne C."/>
            <person name="Gautier V."/>
            <person name="Ament-Velasquez S.L."/>
            <person name="Kruys A."/>
            <person name="Hutchinson M.I."/>
            <person name="Powell A.J."/>
            <person name="Barry K."/>
            <person name="Miller A.N."/>
            <person name="Grigoriev I.V."/>
            <person name="Debuchy R."/>
            <person name="Gladieux P."/>
            <person name="Hiltunen Thoren M."/>
            <person name="Johannesson H."/>
        </authorList>
    </citation>
    <scope>NUCLEOTIDE SEQUENCE</scope>
    <source>
        <strain evidence="2">PSN324</strain>
    </source>
</reference>
<keyword evidence="1" id="KW-0732">Signal</keyword>
<keyword evidence="3" id="KW-1185">Reference proteome</keyword>
<feature type="signal peptide" evidence="1">
    <location>
        <begin position="1"/>
        <end position="23"/>
    </location>
</feature>
<dbReference type="AlphaFoldDB" id="A0AAV9HQD9"/>
<evidence type="ECO:0000313" key="2">
    <source>
        <dbReference type="EMBL" id="KAK4462949.1"/>
    </source>
</evidence>
<dbReference type="Proteomes" id="UP001321749">
    <property type="component" value="Unassembled WGS sequence"/>
</dbReference>
<organism evidence="2 3">
    <name type="scientific">Cladorrhinum samala</name>
    <dbReference type="NCBI Taxonomy" id="585594"/>
    <lineage>
        <taxon>Eukaryota</taxon>
        <taxon>Fungi</taxon>
        <taxon>Dikarya</taxon>
        <taxon>Ascomycota</taxon>
        <taxon>Pezizomycotina</taxon>
        <taxon>Sordariomycetes</taxon>
        <taxon>Sordariomycetidae</taxon>
        <taxon>Sordariales</taxon>
        <taxon>Podosporaceae</taxon>
        <taxon>Cladorrhinum</taxon>
    </lineage>
</organism>